<dbReference type="Gene3D" id="3.40.630.30">
    <property type="match status" value="1"/>
</dbReference>
<keyword evidence="2" id="KW-0808">Transferase</keyword>
<dbReference type="RefSeq" id="WP_073590803.1">
    <property type="nucleotide sequence ID" value="NZ_FRFD01000014.1"/>
</dbReference>
<dbReference type="InterPro" id="IPR016181">
    <property type="entry name" value="Acyl_CoA_acyltransferase"/>
</dbReference>
<dbReference type="InterPro" id="IPR000182">
    <property type="entry name" value="GNAT_dom"/>
</dbReference>
<dbReference type="AlphaFoldDB" id="A0A1M7YLT9"/>
<dbReference type="GO" id="GO:0016747">
    <property type="term" value="F:acyltransferase activity, transferring groups other than amino-acyl groups"/>
    <property type="evidence" value="ECO:0007669"/>
    <property type="project" value="InterPro"/>
</dbReference>
<dbReference type="SUPFAM" id="SSF55729">
    <property type="entry name" value="Acyl-CoA N-acyltransferases (Nat)"/>
    <property type="match status" value="1"/>
</dbReference>
<dbReference type="EMBL" id="FRFD01000014">
    <property type="protein sequence ID" value="SHO53568.1"/>
    <property type="molecule type" value="Genomic_DNA"/>
</dbReference>
<protein>
    <submittedName>
        <fullName evidence="2">Acetyltransferase (GNAT) family protein</fullName>
    </submittedName>
</protein>
<dbReference type="Pfam" id="PF00583">
    <property type="entry name" value="Acetyltransf_1"/>
    <property type="match status" value="1"/>
</dbReference>
<reference evidence="2 3" key="1">
    <citation type="submission" date="2016-12" db="EMBL/GenBank/DDBJ databases">
        <authorList>
            <person name="Song W.-J."/>
            <person name="Kurnit D.M."/>
        </authorList>
    </citation>
    <scope>NUCLEOTIDE SEQUENCE [LARGE SCALE GENOMIC DNA]</scope>
    <source>
        <strain evidence="2 3">DSM 12503</strain>
    </source>
</reference>
<evidence type="ECO:0000259" key="1">
    <source>
        <dbReference type="PROSITE" id="PS51186"/>
    </source>
</evidence>
<evidence type="ECO:0000313" key="2">
    <source>
        <dbReference type="EMBL" id="SHO53568.1"/>
    </source>
</evidence>
<name>A0A1M7YLT9_9FIRM</name>
<keyword evidence="3" id="KW-1185">Reference proteome</keyword>
<evidence type="ECO:0000313" key="3">
    <source>
        <dbReference type="Proteomes" id="UP000184612"/>
    </source>
</evidence>
<dbReference type="STRING" id="1121345.SAMN02745217_04165"/>
<sequence length="277" mass="32273">MFDVKNLRNKIDNLKQNHGSFYSNSILMNNIIEKMAADENTTLDITKDGAFILQKEKEFFRLYYYLTDSDNALEVKKYLLQKGITKPVIIDVTGRINSVQRHVAKMKEEDIKLHARYNRWLLYKKNNSEETRFSSISNMNEISCGFAKIREEKVVLNIFQEAFEPYISHVPTKATIRAHIEKNEICTIYKNSVLMGAFCFERLDSSNVHLNVIAISKEYSGLGLGLILYEYVLQLFSENTKFICWIDETNMPSIRMHQALGFSKDEKMIFDILIYSP</sequence>
<organism evidence="2 3">
    <name type="scientific">Anaerocolumna xylanovorans DSM 12503</name>
    <dbReference type="NCBI Taxonomy" id="1121345"/>
    <lineage>
        <taxon>Bacteria</taxon>
        <taxon>Bacillati</taxon>
        <taxon>Bacillota</taxon>
        <taxon>Clostridia</taxon>
        <taxon>Lachnospirales</taxon>
        <taxon>Lachnospiraceae</taxon>
        <taxon>Anaerocolumna</taxon>
    </lineage>
</organism>
<feature type="domain" description="N-acetyltransferase" evidence="1">
    <location>
        <begin position="134"/>
        <end position="277"/>
    </location>
</feature>
<proteinExistence type="predicted"/>
<dbReference type="PROSITE" id="PS51186">
    <property type="entry name" value="GNAT"/>
    <property type="match status" value="1"/>
</dbReference>
<accession>A0A1M7YLT9</accession>
<gene>
    <name evidence="2" type="ORF">SAMN02745217_04165</name>
</gene>
<dbReference type="Proteomes" id="UP000184612">
    <property type="component" value="Unassembled WGS sequence"/>
</dbReference>